<dbReference type="Proteomes" id="UP000184216">
    <property type="component" value="Unassembled WGS sequence"/>
</dbReference>
<dbReference type="InterPro" id="IPR000014">
    <property type="entry name" value="PAS"/>
</dbReference>
<dbReference type="SMART" id="SM00138">
    <property type="entry name" value="MeTrc"/>
    <property type="match status" value="1"/>
</dbReference>
<dbReference type="InterPro" id="IPR022641">
    <property type="entry name" value="CheR_N"/>
</dbReference>
<dbReference type="GO" id="GO:0008983">
    <property type="term" value="F:protein-glutamate O-methyltransferase activity"/>
    <property type="evidence" value="ECO:0007669"/>
    <property type="project" value="UniProtKB-EC"/>
</dbReference>
<dbReference type="InterPro" id="IPR036804">
    <property type="entry name" value="CheR_N_sf"/>
</dbReference>
<feature type="active site" evidence="6">
    <location>
        <position position="143"/>
    </location>
</feature>
<dbReference type="Gene3D" id="3.30.565.10">
    <property type="entry name" value="Histidine kinase-like ATPase, C-terminal domain"/>
    <property type="match status" value="1"/>
</dbReference>
<dbReference type="SUPFAM" id="SSF53335">
    <property type="entry name" value="S-adenosyl-L-methionine-dependent methyltransferases"/>
    <property type="match status" value="1"/>
</dbReference>
<dbReference type="InterPro" id="IPR029063">
    <property type="entry name" value="SAM-dependent_MTases_sf"/>
</dbReference>
<dbReference type="GO" id="GO:0006935">
    <property type="term" value="P:chemotaxis"/>
    <property type="evidence" value="ECO:0007669"/>
    <property type="project" value="UniProtKB-UniRule"/>
</dbReference>
<dbReference type="EMBL" id="MUHB01000010">
    <property type="protein sequence ID" value="OXB04333.1"/>
    <property type="molecule type" value="Genomic_DNA"/>
</dbReference>
<comment type="caution">
    <text evidence="11">The sequence shown here is derived from an EMBL/GenBank/DDBJ whole genome shotgun (WGS) entry which is preliminary data.</text>
</comment>
<feature type="active site" evidence="6">
    <location>
        <position position="51"/>
    </location>
</feature>
<dbReference type="PRINTS" id="PR00996">
    <property type="entry name" value="CHERMTFRASE"/>
</dbReference>
<evidence type="ECO:0000256" key="3">
    <source>
        <dbReference type="ARBA" id="ARBA00022603"/>
    </source>
</evidence>
<dbReference type="GO" id="GO:0005737">
    <property type="term" value="C:cytoplasm"/>
    <property type="evidence" value="ECO:0007669"/>
    <property type="project" value="InterPro"/>
</dbReference>
<protein>
    <submittedName>
        <fullName evidence="12">Two-component system, chemotaxis family, CheB/CheR fusion protein</fullName>
    </submittedName>
</protein>
<dbReference type="Pfam" id="PF01739">
    <property type="entry name" value="CheR"/>
    <property type="match status" value="1"/>
</dbReference>
<dbReference type="PANTHER" id="PTHR24422:SF27">
    <property type="entry name" value="PROTEIN-GLUTAMATE O-METHYLTRANSFERASE"/>
    <property type="match status" value="1"/>
</dbReference>
<evidence type="ECO:0000256" key="2">
    <source>
        <dbReference type="ARBA" id="ARBA00001541"/>
    </source>
</evidence>
<dbReference type="SMART" id="SM00387">
    <property type="entry name" value="HATPase_c"/>
    <property type="match status" value="1"/>
</dbReference>
<keyword evidence="7" id="KW-0175">Coiled coil</keyword>
<dbReference type="EMBL" id="FRBX01000001">
    <property type="protein sequence ID" value="SHL54460.1"/>
    <property type="molecule type" value="Genomic_DNA"/>
</dbReference>
<dbReference type="InterPro" id="IPR005467">
    <property type="entry name" value="His_kinase_dom"/>
</dbReference>
<dbReference type="GO" id="GO:0008984">
    <property type="term" value="F:protein-glutamate methylesterase activity"/>
    <property type="evidence" value="ECO:0007669"/>
    <property type="project" value="InterPro"/>
</dbReference>
<dbReference type="GO" id="GO:0000155">
    <property type="term" value="F:phosphorelay sensor kinase activity"/>
    <property type="evidence" value="ECO:0007669"/>
    <property type="project" value="InterPro"/>
</dbReference>
<evidence type="ECO:0000313" key="14">
    <source>
        <dbReference type="Proteomes" id="UP000198431"/>
    </source>
</evidence>
<dbReference type="SMART" id="SM00388">
    <property type="entry name" value="HisKA"/>
    <property type="match status" value="1"/>
</dbReference>
<evidence type="ECO:0000313" key="11">
    <source>
        <dbReference type="EMBL" id="OXB04333.1"/>
    </source>
</evidence>
<dbReference type="Pfam" id="PF00512">
    <property type="entry name" value="HisKA"/>
    <property type="match status" value="1"/>
</dbReference>
<dbReference type="SUPFAM" id="SSF52738">
    <property type="entry name" value="Methylesterase CheB, C-terminal domain"/>
    <property type="match status" value="1"/>
</dbReference>
<dbReference type="SUPFAM" id="SSF55874">
    <property type="entry name" value="ATPase domain of HSP90 chaperone/DNA topoisomerase II/histidine kinase"/>
    <property type="match status" value="1"/>
</dbReference>
<comment type="catalytic activity">
    <reaction evidence="2">
        <text>L-glutamyl-[protein] + S-adenosyl-L-methionine = [protein]-L-glutamate 5-O-methyl ester + S-adenosyl-L-homocysteine</text>
        <dbReference type="Rhea" id="RHEA:24452"/>
        <dbReference type="Rhea" id="RHEA-COMP:10208"/>
        <dbReference type="Rhea" id="RHEA-COMP:10311"/>
        <dbReference type="ChEBI" id="CHEBI:29973"/>
        <dbReference type="ChEBI" id="CHEBI:57856"/>
        <dbReference type="ChEBI" id="CHEBI:59789"/>
        <dbReference type="ChEBI" id="CHEBI:82795"/>
        <dbReference type="EC" id="2.1.1.80"/>
    </reaction>
</comment>
<dbReference type="Proteomes" id="UP000198431">
    <property type="component" value="Unassembled WGS sequence"/>
</dbReference>
<dbReference type="InterPro" id="IPR036890">
    <property type="entry name" value="HATPase_C_sf"/>
</dbReference>
<proteinExistence type="predicted"/>
<feature type="domain" description="Histidine kinase" evidence="8">
    <location>
        <begin position="869"/>
        <end position="1094"/>
    </location>
</feature>
<dbReference type="Gene3D" id="3.30.450.20">
    <property type="entry name" value="PAS domain"/>
    <property type="match status" value="1"/>
</dbReference>
<dbReference type="Pfam" id="PF03705">
    <property type="entry name" value="CheR_N"/>
    <property type="match status" value="1"/>
</dbReference>
<organism evidence="11 14">
    <name type="scientific">Flavobacterium pectinovorum</name>
    <dbReference type="NCBI Taxonomy" id="29533"/>
    <lineage>
        <taxon>Bacteria</taxon>
        <taxon>Pseudomonadati</taxon>
        <taxon>Bacteroidota</taxon>
        <taxon>Flavobacteriia</taxon>
        <taxon>Flavobacteriales</taxon>
        <taxon>Flavobacteriaceae</taxon>
        <taxon>Flavobacterium</taxon>
    </lineage>
</organism>
<feature type="domain" description="CheB-type methylesterase" evidence="9">
    <location>
        <begin position="12"/>
        <end position="196"/>
    </location>
</feature>
<dbReference type="Gene3D" id="3.40.50.180">
    <property type="entry name" value="Methylesterase CheB, C-terminal domain"/>
    <property type="match status" value="1"/>
</dbReference>
<evidence type="ECO:0000256" key="4">
    <source>
        <dbReference type="ARBA" id="ARBA00022679"/>
    </source>
</evidence>
<evidence type="ECO:0000256" key="6">
    <source>
        <dbReference type="PROSITE-ProRule" id="PRU00050"/>
    </source>
</evidence>
<dbReference type="InterPro" id="IPR000780">
    <property type="entry name" value="CheR_MeTrfase"/>
</dbReference>
<dbReference type="RefSeq" id="WP_073393844.1">
    <property type="nucleotide sequence ID" value="NZ_FRBX01000001.1"/>
</dbReference>
<dbReference type="InterPro" id="IPR000673">
    <property type="entry name" value="Sig_transdc_resp-reg_Me-estase"/>
</dbReference>
<keyword evidence="13" id="KW-1185">Reference proteome</keyword>
<feature type="coiled-coil region" evidence="7">
    <location>
        <begin position="638"/>
        <end position="718"/>
    </location>
</feature>
<comment type="catalytic activity">
    <reaction evidence="1">
        <text>ATP + protein L-histidine = ADP + protein N-phospho-L-histidine.</text>
        <dbReference type="EC" id="2.7.13.3"/>
    </reaction>
</comment>
<evidence type="ECO:0000313" key="13">
    <source>
        <dbReference type="Proteomes" id="UP000184216"/>
    </source>
</evidence>
<dbReference type="Pfam" id="PF02518">
    <property type="entry name" value="HATPase_c"/>
    <property type="match status" value="1"/>
</dbReference>
<dbReference type="PROSITE" id="PS50109">
    <property type="entry name" value="HIS_KIN"/>
    <property type="match status" value="1"/>
</dbReference>
<evidence type="ECO:0000259" key="8">
    <source>
        <dbReference type="PROSITE" id="PS50109"/>
    </source>
</evidence>
<dbReference type="PROSITE" id="PS50123">
    <property type="entry name" value="CHER"/>
    <property type="match status" value="1"/>
</dbReference>
<gene>
    <name evidence="11" type="ORF">B0A72_12595</name>
    <name evidence="12" type="ORF">SAMN05444387_0865</name>
</gene>
<keyword evidence="3" id="KW-0489">Methyltransferase</keyword>
<dbReference type="InterPro" id="IPR003661">
    <property type="entry name" value="HisK_dim/P_dom"/>
</dbReference>
<dbReference type="Gene3D" id="1.10.155.10">
    <property type="entry name" value="Chemotaxis receptor methyltransferase CheR, N-terminal domain"/>
    <property type="match status" value="1"/>
</dbReference>
<dbReference type="SUPFAM" id="SSF47757">
    <property type="entry name" value="Chemotaxis receptor methyltransferase CheR, N-terminal domain"/>
    <property type="match status" value="1"/>
</dbReference>
<dbReference type="Gene3D" id="1.10.287.130">
    <property type="match status" value="1"/>
</dbReference>
<reference evidence="12 13" key="2">
    <citation type="submission" date="2016-11" db="EMBL/GenBank/DDBJ databases">
        <authorList>
            <person name="Varghese N."/>
            <person name="Submissions S."/>
        </authorList>
    </citation>
    <scope>NUCLEOTIDE SEQUENCE [LARGE SCALE GENOMIC DNA]</scope>
    <source>
        <strain evidence="12 13">DSM 6368</strain>
    </source>
</reference>
<evidence type="ECO:0000256" key="1">
    <source>
        <dbReference type="ARBA" id="ARBA00000085"/>
    </source>
</evidence>
<dbReference type="InterPro" id="IPR036097">
    <property type="entry name" value="HisK_dim/P_sf"/>
</dbReference>
<keyword evidence="4" id="KW-0808">Transferase</keyword>
<evidence type="ECO:0000259" key="9">
    <source>
        <dbReference type="PROSITE" id="PS50122"/>
    </source>
</evidence>
<dbReference type="CDD" id="cd00082">
    <property type="entry name" value="HisKA"/>
    <property type="match status" value="1"/>
</dbReference>
<keyword evidence="5" id="KW-0949">S-adenosyl-L-methionine</keyword>
<dbReference type="AlphaFoldDB" id="A0AB36NZV5"/>
<feature type="coiled-coil region" evidence="7">
    <location>
        <begin position="842"/>
        <end position="869"/>
    </location>
</feature>
<dbReference type="PANTHER" id="PTHR24422">
    <property type="entry name" value="CHEMOTAXIS PROTEIN METHYLTRANSFERASE"/>
    <property type="match status" value="1"/>
</dbReference>
<dbReference type="GO" id="GO:0000156">
    <property type="term" value="F:phosphorelay response regulator activity"/>
    <property type="evidence" value="ECO:0007669"/>
    <property type="project" value="InterPro"/>
</dbReference>
<dbReference type="Pfam" id="PF01339">
    <property type="entry name" value="CheB_methylest"/>
    <property type="match status" value="1"/>
</dbReference>
<dbReference type="InterPro" id="IPR035965">
    <property type="entry name" value="PAS-like_dom_sf"/>
</dbReference>
<accession>A0AB36NZV5</accession>
<dbReference type="InterPro" id="IPR035909">
    <property type="entry name" value="CheB_C"/>
</dbReference>
<evidence type="ECO:0000256" key="7">
    <source>
        <dbReference type="SAM" id="Coils"/>
    </source>
</evidence>
<sequence length="1094" mass="125727">MNIPDNTRPKKTTQDFPVVGIGASAGGLDAFKKVLKTIPENSGMAYVIVQHLSSDYPSNLTEILAQHSKIPVHEIVNDINLAPNHIYIIPESNNLIAEDGVLKLYKRTRSDKTNKSIDIFFESLAQVHKSFAIGVILSGTAFDGTIGLKKIKEFGGVTIAQEPETAAFKGMPQSAIDADVIDYILAPEQIASQLIEIRKSYITNHAYSEQEHIPKEEEDILNQIINLVFLRTGNDFRHYKQPTIRRRIARRMVILRRETMQDYYNILRNDKNEQDALFNDFLIPVTYFFRDEKYFETLPTLVFPQLINNIVNNNLRIWVAGCASGEEAYSLAICLHEYLSQNNLKEVRVQIFASDISEKCIAKARAALYTPQDVQQISEMRLHNYFTKRDGHYHINKVIRDMCIFAVHNFIKDPPFARIDLVSCRNVLIYFDPFLQNKVLSSFHYSLKEKGFLFLGKSETANNAANLFENVGKHEKIYTRKFAPGRYVPEVFKPAHITAREKTTNHDVKNVPETDFKKIASDILFSKYTPASVIINEHSEIVHFHGDTSPFLLPSPGKPNFNILKMAREGISFELRNALLKVKKEKENLIKENIKVKDQDYLASFEILTLPYDDLHLMVLFHKKPVPEIDNDAKLSSSTSDKQRIKELEKELNQMREDIKRVTEEQQTAFEELQTTNEELLSSTEELQAMNEELETSTEELQSNNEELMCVNDELMDRQEQLISTRNYSESIVKTIREPLLIIDKDFIIKSANPAFYKYFQTTEAETEDHSFFEIGDCQWDIPEFKELIFTMLEEKNIIEDYKVDTFCSGIGKKVLMVNARKIINSKPEGMILLALEDITDLSVTNELLKTKNEELERYNKQLELFTSAASHDLQEPLRKINMFCKRVFDTEKNLSESGRHNLERVLFSVNNMSQLITDLINYSRINFIEKEFKKTDINLLLKKTINDMKDVIAEKNAIVITDPIPQLTVIPYQIQQLFTNLISNSIKYTKENVVPEIKIISQQPTNEEITEAGGNLQTHYVKICVMDNGIGIAENYETKIFEPFYRLHNSDQYSGSGLGLTLVQKIVNNHHGFIKVSSKANEGTNMIIYLPFN</sequence>
<dbReference type="SMART" id="SM00091">
    <property type="entry name" value="PAS"/>
    <property type="match status" value="1"/>
</dbReference>
<dbReference type="InterPro" id="IPR022642">
    <property type="entry name" value="CheR_C"/>
</dbReference>
<evidence type="ECO:0000313" key="12">
    <source>
        <dbReference type="EMBL" id="SHL54460.1"/>
    </source>
</evidence>
<name>A0AB36NZV5_9FLAO</name>
<feature type="domain" description="CheR-type methyltransferase" evidence="10">
    <location>
        <begin position="221"/>
        <end position="481"/>
    </location>
</feature>
<dbReference type="CDD" id="cd16434">
    <property type="entry name" value="CheB-CheR_fusion"/>
    <property type="match status" value="1"/>
</dbReference>
<dbReference type="InterPro" id="IPR050903">
    <property type="entry name" value="Bact_Chemotaxis_MeTrfase"/>
</dbReference>
<evidence type="ECO:0000259" key="10">
    <source>
        <dbReference type="PROSITE" id="PS50123"/>
    </source>
</evidence>
<dbReference type="SUPFAM" id="SSF47384">
    <property type="entry name" value="Homodimeric domain of signal transducing histidine kinase"/>
    <property type="match status" value="1"/>
</dbReference>
<dbReference type="GO" id="GO:0032259">
    <property type="term" value="P:methylation"/>
    <property type="evidence" value="ECO:0007669"/>
    <property type="project" value="UniProtKB-KW"/>
</dbReference>
<keyword evidence="6" id="KW-0378">Hydrolase</keyword>
<dbReference type="SUPFAM" id="SSF55785">
    <property type="entry name" value="PYP-like sensor domain (PAS domain)"/>
    <property type="match status" value="1"/>
</dbReference>
<reference evidence="11 14" key="1">
    <citation type="submission" date="2016-11" db="EMBL/GenBank/DDBJ databases">
        <title>Whole genomes of Flavobacteriaceae.</title>
        <authorList>
            <person name="Stine C."/>
            <person name="Li C."/>
            <person name="Tadesse D."/>
        </authorList>
    </citation>
    <scope>NUCLEOTIDE SEQUENCE [LARGE SCALE GENOMIC DNA]</scope>
    <source>
        <strain evidence="11 14">ATCC 19366</strain>
    </source>
</reference>
<dbReference type="InterPro" id="IPR003594">
    <property type="entry name" value="HATPase_dom"/>
</dbReference>
<feature type="active site" evidence="6">
    <location>
        <position position="24"/>
    </location>
</feature>
<keyword evidence="6" id="KW-0145">Chemotaxis</keyword>
<dbReference type="PROSITE" id="PS50122">
    <property type="entry name" value="CHEB"/>
    <property type="match status" value="1"/>
</dbReference>
<dbReference type="Gene3D" id="3.40.50.150">
    <property type="entry name" value="Vaccinia Virus protein VP39"/>
    <property type="match status" value="1"/>
</dbReference>
<evidence type="ECO:0000256" key="5">
    <source>
        <dbReference type="ARBA" id="ARBA00022691"/>
    </source>
</evidence>